<keyword evidence="3" id="KW-1185">Reference proteome</keyword>
<organism evidence="2 3">
    <name type="scientific">Hondaea fermentalgiana</name>
    <dbReference type="NCBI Taxonomy" id="2315210"/>
    <lineage>
        <taxon>Eukaryota</taxon>
        <taxon>Sar</taxon>
        <taxon>Stramenopiles</taxon>
        <taxon>Bigyra</taxon>
        <taxon>Labyrinthulomycetes</taxon>
        <taxon>Thraustochytrida</taxon>
        <taxon>Thraustochytriidae</taxon>
        <taxon>Hondaea</taxon>
    </lineage>
</organism>
<feature type="region of interest" description="Disordered" evidence="1">
    <location>
        <begin position="350"/>
        <end position="375"/>
    </location>
</feature>
<feature type="region of interest" description="Disordered" evidence="1">
    <location>
        <begin position="46"/>
        <end position="70"/>
    </location>
</feature>
<protein>
    <recommendedName>
        <fullName evidence="4">Nucleoplasmin-like domain-containing protein</fullName>
    </recommendedName>
</protein>
<accession>A0A2R5G8E1</accession>
<name>A0A2R5G8E1_9STRA</name>
<feature type="region of interest" description="Disordered" evidence="1">
    <location>
        <begin position="1"/>
        <end position="26"/>
    </location>
</feature>
<comment type="caution">
    <text evidence="2">The sequence shown here is derived from an EMBL/GenBank/DDBJ whole genome shotgun (WGS) entry which is preliminary data.</text>
</comment>
<evidence type="ECO:0008006" key="4">
    <source>
        <dbReference type="Google" id="ProtNLM"/>
    </source>
</evidence>
<evidence type="ECO:0000313" key="2">
    <source>
        <dbReference type="EMBL" id="GBG26589.1"/>
    </source>
</evidence>
<sequence length="375" mass="42259">MAAAMDLREGGVAARRMSAKPNGELGSRQDLKLRVLGTRVQVAPRTLRLHRHQNDDDDEDDYYGDQQDLGPDEAESRQLFVHLRWDSARRGPNTVFQVLEKGSRRVLHVGEHTEAVVTGLVPTDELVLPFTLVVRVLMRRANGVIEACFDEVTHQVVAPAVLQGTCEVLVNGFDAQCNKNANRETNDVHMTDEDDVDEEIEQDEEEEEEEDLEMEMERRNLHYRHRSLAAALKAADHSVLKKLHTALHPTRKRGRLLQWCTNAPGVRIGQAHDLFLFQQQRHKVSNPRPWQLASRPAANSITNTATTIDANSTIIKPISTQKFPLQPRPRRSLAEIYIAAAVRKSQIVVPQRPPLRQGPVSKASPIRKRLTSPSS</sequence>
<evidence type="ECO:0000313" key="3">
    <source>
        <dbReference type="Proteomes" id="UP000241890"/>
    </source>
</evidence>
<evidence type="ECO:0000256" key="1">
    <source>
        <dbReference type="SAM" id="MobiDB-lite"/>
    </source>
</evidence>
<feature type="compositionally biased region" description="Acidic residues" evidence="1">
    <location>
        <begin position="192"/>
        <end position="210"/>
    </location>
</feature>
<dbReference type="EMBL" id="BEYU01000022">
    <property type="protein sequence ID" value="GBG26589.1"/>
    <property type="molecule type" value="Genomic_DNA"/>
</dbReference>
<proteinExistence type="predicted"/>
<feature type="region of interest" description="Disordered" evidence="1">
    <location>
        <begin position="184"/>
        <end position="210"/>
    </location>
</feature>
<gene>
    <name evidence="2" type="ORF">FCC1311_028102</name>
</gene>
<dbReference type="AlphaFoldDB" id="A0A2R5G8E1"/>
<dbReference type="Proteomes" id="UP000241890">
    <property type="component" value="Unassembled WGS sequence"/>
</dbReference>
<dbReference type="InParanoid" id="A0A2R5G8E1"/>
<feature type="compositionally biased region" description="Basic residues" evidence="1">
    <location>
        <begin position="365"/>
        <end position="375"/>
    </location>
</feature>
<reference evidence="2 3" key="1">
    <citation type="submission" date="2017-12" db="EMBL/GenBank/DDBJ databases">
        <title>Sequencing, de novo assembly and annotation of complete genome of a new Thraustochytrid species, strain FCC1311.</title>
        <authorList>
            <person name="Sedici K."/>
            <person name="Godart F."/>
            <person name="Aiese Cigliano R."/>
            <person name="Sanseverino W."/>
            <person name="Barakat M."/>
            <person name="Ortet P."/>
            <person name="Marechal E."/>
            <person name="Cagnac O."/>
            <person name="Amato A."/>
        </authorList>
    </citation>
    <scope>NUCLEOTIDE SEQUENCE [LARGE SCALE GENOMIC DNA]</scope>
</reference>